<dbReference type="PROSITE" id="PS00012">
    <property type="entry name" value="PHOSPHOPANTETHEINE"/>
    <property type="match status" value="1"/>
</dbReference>
<feature type="domain" description="Ketosynthase family 3 (KS3)" evidence="5">
    <location>
        <begin position="9"/>
        <end position="436"/>
    </location>
</feature>
<dbReference type="InterPro" id="IPR036291">
    <property type="entry name" value="NAD(P)-bd_dom_sf"/>
</dbReference>
<dbReference type="Gene3D" id="3.40.47.10">
    <property type="match status" value="1"/>
</dbReference>
<dbReference type="SMART" id="SM00822">
    <property type="entry name" value="PKS_KR"/>
    <property type="match status" value="1"/>
</dbReference>
<dbReference type="InterPro" id="IPR020841">
    <property type="entry name" value="PKS_Beta-ketoAc_synthase_dom"/>
</dbReference>
<dbReference type="InterPro" id="IPR016035">
    <property type="entry name" value="Acyl_Trfase/lysoPLipase"/>
</dbReference>
<evidence type="ECO:0000256" key="2">
    <source>
        <dbReference type="ARBA" id="ARBA00022553"/>
    </source>
</evidence>
<dbReference type="SUPFAM" id="SSF55048">
    <property type="entry name" value="Probable ACP-binding domain of malonyl-CoA ACP transacylase"/>
    <property type="match status" value="1"/>
</dbReference>
<proteinExistence type="predicted"/>
<dbReference type="SMART" id="SM00825">
    <property type="entry name" value="PKS_KS"/>
    <property type="match status" value="1"/>
</dbReference>
<dbReference type="SMART" id="SM00827">
    <property type="entry name" value="PKS_AT"/>
    <property type="match status" value="1"/>
</dbReference>
<dbReference type="InterPro" id="IPR013968">
    <property type="entry name" value="PKS_KR"/>
</dbReference>
<dbReference type="InterPro" id="IPR014031">
    <property type="entry name" value="Ketoacyl_synth_C"/>
</dbReference>
<protein>
    <submittedName>
        <fullName evidence="6">Beta-ketoacyl synthase N-terminal-like domain-containing protein</fullName>
    </submittedName>
</protein>
<dbReference type="Gene3D" id="3.40.366.10">
    <property type="entry name" value="Malonyl-Coenzyme A Acyl Carrier Protein, domain 2"/>
    <property type="match status" value="1"/>
</dbReference>
<dbReference type="InterPro" id="IPR016036">
    <property type="entry name" value="Malonyl_transacylase_ACP-bd"/>
</dbReference>
<dbReference type="Pfam" id="PF08659">
    <property type="entry name" value="KR"/>
    <property type="match status" value="1"/>
</dbReference>
<feature type="domain" description="Carrier" evidence="4">
    <location>
        <begin position="1433"/>
        <end position="1508"/>
    </location>
</feature>
<dbReference type="SUPFAM" id="SSF52151">
    <property type="entry name" value="FabD/lysophospholipase-like"/>
    <property type="match status" value="1"/>
</dbReference>
<dbReference type="RefSeq" id="WP_267537277.1">
    <property type="nucleotide sequence ID" value="NZ_JAPNKA010000001.1"/>
</dbReference>
<evidence type="ECO:0000313" key="6">
    <source>
        <dbReference type="EMBL" id="MCY1078499.1"/>
    </source>
</evidence>
<dbReference type="SUPFAM" id="SSF47336">
    <property type="entry name" value="ACP-like"/>
    <property type="match status" value="1"/>
</dbReference>
<dbReference type="InterPro" id="IPR057326">
    <property type="entry name" value="KR_dom"/>
</dbReference>
<dbReference type="PROSITE" id="PS50075">
    <property type="entry name" value="CARRIER"/>
    <property type="match status" value="1"/>
</dbReference>
<reference evidence="6 7" key="1">
    <citation type="submission" date="2022-11" db="EMBL/GenBank/DDBJ databases">
        <title>Minimal conservation of predation-associated metabolite biosynthetic gene clusters underscores biosynthetic potential of Myxococcota including descriptions for ten novel species: Archangium lansinium sp. nov., Myxococcus landrumus sp. nov., Nannocystis bai.</title>
        <authorList>
            <person name="Ahearne A."/>
            <person name="Stevens C."/>
            <person name="Phillips K."/>
        </authorList>
    </citation>
    <scope>NUCLEOTIDE SEQUENCE [LARGE SCALE GENOMIC DNA]</scope>
    <source>
        <strain evidence="6 7">MIWBW</strain>
    </source>
</reference>
<dbReference type="Pfam" id="PF21394">
    <property type="entry name" value="Beta-ketacyl_N"/>
    <property type="match status" value="1"/>
</dbReference>
<name>A0ABT4AB85_9BACT</name>
<dbReference type="InterPro" id="IPR049490">
    <property type="entry name" value="C883_1060-like_KR_N"/>
</dbReference>
<dbReference type="InterPro" id="IPR020806">
    <property type="entry name" value="PKS_PP-bd"/>
</dbReference>
<dbReference type="EMBL" id="JAPNKA010000001">
    <property type="protein sequence ID" value="MCY1078499.1"/>
    <property type="molecule type" value="Genomic_DNA"/>
</dbReference>
<dbReference type="SUPFAM" id="SSF51735">
    <property type="entry name" value="NAD(P)-binding Rossmann-fold domains"/>
    <property type="match status" value="2"/>
</dbReference>
<accession>A0ABT4AB85</accession>
<dbReference type="InterPro" id="IPR001227">
    <property type="entry name" value="Ac_transferase_dom_sf"/>
</dbReference>
<dbReference type="Proteomes" id="UP001207654">
    <property type="component" value="Unassembled WGS sequence"/>
</dbReference>
<keyword evidence="7" id="KW-1185">Reference proteome</keyword>
<dbReference type="Pfam" id="PF22621">
    <property type="entry name" value="CurL-like_PKS_C"/>
    <property type="match status" value="1"/>
</dbReference>
<organism evidence="6 7">
    <name type="scientific">Archangium lansingense</name>
    <dbReference type="NCBI Taxonomy" id="2995310"/>
    <lineage>
        <taxon>Bacteria</taxon>
        <taxon>Pseudomonadati</taxon>
        <taxon>Myxococcota</taxon>
        <taxon>Myxococcia</taxon>
        <taxon>Myxococcales</taxon>
        <taxon>Cystobacterineae</taxon>
        <taxon>Archangiaceae</taxon>
        <taxon>Archangium</taxon>
    </lineage>
</organism>
<evidence type="ECO:0000256" key="1">
    <source>
        <dbReference type="ARBA" id="ARBA00022450"/>
    </source>
</evidence>
<dbReference type="CDD" id="cd00833">
    <property type="entry name" value="PKS"/>
    <property type="match status" value="1"/>
</dbReference>
<dbReference type="Pfam" id="PF00550">
    <property type="entry name" value="PP-binding"/>
    <property type="match status" value="1"/>
</dbReference>
<dbReference type="Pfam" id="PF00698">
    <property type="entry name" value="Acyl_transf_1"/>
    <property type="match status" value="1"/>
</dbReference>
<keyword evidence="1" id="KW-0596">Phosphopantetheine</keyword>
<dbReference type="InterPro" id="IPR029058">
    <property type="entry name" value="AB_hydrolase_fold"/>
</dbReference>
<dbReference type="InterPro" id="IPR006162">
    <property type="entry name" value="Ppantetheine_attach_site"/>
</dbReference>
<dbReference type="SUPFAM" id="SSF53901">
    <property type="entry name" value="Thiolase-like"/>
    <property type="match status" value="1"/>
</dbReference>
<evidence type="ECO:0000259" key="5">
    <source>
        <dbReference type="PROSITE" id="PS52004"/>
    </source>
</evidence>
<dbReference type="InterPro" id="IPR014030">
    <property type="entry name" value="Ketoacyl_synth_N"/>
</dbReference>
<dbReference type="InterPro" id="IPR009081">
    <property type="entry name" value="PP-bd_ACP"/>
</dbReference>
<dbReference type="InterPro" id="IPR018201">
    <property type="entry name" value="Ketoacyl_synth_AS"/>
</dbReference>
<dbReference type="PROSITE" id="PS52004">
    <property type="entry name" value="KS3_2"/>
    <property type="match status" value="1"/>
</dbReference>
<keyword evidence="3" id="KW-0808">Transferase</keyword>
<dbReference type="Gene3D" id="3.40.50.1820">
    <property type="entry name" value="alpha/beta hydrolase"/>
    <property type="match status" value="1"/>
</dbReference>
<dbReference type="CDD" id="cd08953">
    <property type="entry name" value="KR_2_SDR_x"/>
    <property type="match status" value="1"/>
</dbReference>
<dbReference type="PANTHER" id="PTHR43775">
    <property type="entry name" value="FATTY ACID SYNTHASE"/>
    <property type="match status" value="1"/>
</dbReference>
<dbReference type="SMART" id="SM00823">
    <property type="entry name" value="PKS_PP"/>
    <property type="match status" value="1"/>
</dbReference>
<comment type="caution">
    <text evidence="6">The sequence shown here is derived from an EMBL/GenBank/DDBJ whole genome shotgun (WGS) entry which is preliminary data.</text>
</comment>
<dbReference type="InterPro" id="IPR014043">
    <property type="entry name" value="Acyl_transferase_dom"/>
</dbReference>
<dbReference type="Gene3D" id="3.40.50.720">
    <property type="entry name" value="NAD(P)-binding Rossmann-like Domain"/>
    <property type="match status" value="1"/>
</dbReference>
<dbReference type="PROSITE" id="PS00606">
    <property type="entry name" value="KS3_1"/>
    <property type="match status" value="1"/>
</dbReference>
<dbReference type="InterPro" id="IPR036736">
    <property type="entry name" value="ACP-like_sf"/>
</dbReference>
<keyword evidence="2" id="KW-0597">Phosphoprotein</keyword>
<sequence>MAGDTNWNGLEIAIIGMACRLPGAKDAEAFWRNLRDGVESITFLQESELEPSIMEDPALRKDPGYVRAAAVVDGAEDFDAPFFGLLPKEAELTDPQHRVFLECAWSALEDAGYDPARYRERIGVYAGARTNTYVFNLFSNPGAMGNIGAFEVGLGNDLAFLSTRVSHLLNLRGPAYSLHTACSTALVAVHLAGQALLAGECRIALAGGVAIQTPQRTGYLHQFGGITSPDGHCRAFDAKAQGTVFGNGAGVVVLKRLEDALADGDTIHAVIRGSALNNDGSQKASFGAPSVQGQARVIRDALAAADVDARSITYVETHGTGTQLGDPIEVRALTKAFRTNTDEAGFCALGSVKTNIGHLDAASGIASLIKAVLCLKHRQLPPTLHFEQPNPQLELATSPFFVNTTLREWTPGEHPRRAGVSSFGIGGTNAHVILEEAPAPGRPAEGRPWHLLPLSAKTDTALDTATSALASWLEHHPEQSLADVAYTLQVGRQQFQHRRMAVVKDREHAVRVLRGEEPERIVNAIQESRSRPVVFLLPGGGAQYAGMGAGLYHAEPTFRAEVDRVAALFQPHVGVDLRTVLLADPAAEVPELARNAVALPAIFLMEYALAQLWMAWGVEPEAMVGHSLGEYAAACLAGVFTLEDAVALVALRGKLMDGLPRGAMLSVSLPEAELLPLLGRDLDLAAVNAPAQCVASGPAEAVEALAATLAARGVEHRRLHVEAAAHSRMMDALLPAFREKVSTLTLRPPERPYVSSLTGRWVSAEEVTRPEYWVNHLRQPVRFHEAMRELLAEPARVLLEVGPSQSLLALAKLQGEASGARPLVASTRHPKDPQPGEAFLQGALGRLWLAGVDVDWAAVHAHGPRRRVTLPTYPFERERYWIPPGERSAAAASANAPQGKAPDVADWFYLPSWKRTPPPAVASEALALKRGWVVFTDGGPLATRLVALLEEAGQDVVSVFAGTTFSRDGERRFTVAPDQAADHAALMRALADRAPRPEVFVHLWSLTPQGETSSSPERFRAVQSRGYYSVLALAQALAGSSGTEPVRVEVISNHVHEPDGGAEALPEKAPMLGVCKVLPQEQQHVGTRCIDVVLPGPEGVDALASRLLAELTTRSRDMMVAYRGARRWVQEYAATRLTQDQAPTRPLREGGVYLITGGLGGVGLLLAEHLAETRRAKLVLLGRSPLPPREEWDGWLAGHGEDDRVSRLIHRVRAMEAHGAEVLVLAADVADAVRMREVLASVDARFGALHGVLHCAGVTHGDSLYNPLTDLGAAASETQFRPKVHGTYVLEEVLRGRTLDFVLLFSSNAAVLGGLGYLAYSSANLFLDAFATSRAGRSEGGTRWVSASWDGWPEETKHYAGFRTSMDQYAMTREEGADAVRRLVTLGLDGPVVVATGDLPYRLGVWIHRDAPVSRPGAANAAAKKARKGTHVPPANEMEQAIAAIWQEVLGVEQVGRHESFFDLGGHSLLATRIVGRLRSAFQVELPLAKLFEVSTVAGLAQAVTAAQAAREESLYRELLDQVANIPEDQLEAELARAASGE</sequence>
<dbReference type="InterPro" id="IPR050091">
    <property type="entry name" value="PKS_NRPS_Biosynth_Enz"/>
</dbReference>
<dbReference type="Pfam" id="PF00109">
    <property type="entry name" value="ketoacyl-synt"/>
    <property type="match status" value="1"/>
</dbReference>
<evidence type="ECO:0000259" key="4">
    <source>
        <dbReference type="PROSITE" id="PS50075"/>
    </source>
</evidence>
<dbReference type="InterPro" id="IPR016039">
    <property type="entry name" value="Thiolase-like"/>
</dbReference>
<gene>
    <name evidence="6" type="ORF">OV287_28895</name>
</gene>
<dbReference type="PANTHER" id="PTHR43775:SF37">
    <property type="entry name" value="SI:DKEY-61P9.11"/>
    <property type="match status" value="1"/>
</dbReference>
<dbReference type="Gene3D" id="3.30.70.3290">
    <property type="match status" value="1"/>
</dbReference>
<evidence type="ECO:0000256" key="3">
    <source>
        <dbReference type="ARBA" id="ARBA00022679"/>
    </source>
</evidence>
<dbReference type="Pfam" id="PF02801">
    <property type="entry name" value="Ketoacyl-synt_C"/>
    <property type="match status" value="1"/>
</dbReference>
<evidence type="ECO:0000313" key="7">
    <source>
        <dbReference type="Proteomes" id="UP001207654"/>
    </source>
</evidence>
<dbReference type="Gene3D" id="3.30.70.250">
    <property type="entry name" value="Malonyl-CoA ACP transacylase, ACP-binding"/>
    <property type="match status" value="1"/>
</dbReference>